<gene>
    <name evidence="2" type="ORF">ANN_08160</name>
</gene>
<sequence>MGVARLVFCSTSEVTLTPYLGGMFSLVLNQTERRAQPPNLEDTGRGRLLSEYAASKLRSEKIVLEANGTPLAGGGGHLYTVALRPTLLYGEQDPRVVTGLVRLSDQLDGLLPRFAGSGGRQQLTYVGNAAWAHLRAKDELLHSRPGGGIAGLPIFVTDDTPVDDLLVFTQKVTMRADSPPRCRLSRWFIPAVLSYLVAYLLELTGVPMPAPPTAIVSYLGSIILYNRLRASIHLDYIPFYKSDESYTRAKKYYTREKL</sequence>
<dbReference type="InterPro" id="IPR036291">
    <property type="entry name" value="NAD(P)-bd_dom_sf"/>
</dbReference>
<comment type="caution">
    <text evidence="2">The sequence shown here is derived from an EMBL/GenBank/DDBJ whole genome shotgun (WGS) entry which is preliminary data.</text>
</comment>
<accession>A0ABQ8T1U4</accession>
<dbReference type="EMBL" id="JAJSOF020000017">
    <property type="protein sequence ID" value="KAJ4440029.1"/>
    <property type="molecule type" value="Genomic_DNA"/>
</dbReference>
<evidence type="ECO:0000259" key="1">
    <source>
        <dbReference type="Pfam" id="PF01073"/>
    </source>
</evidence>
<keyword evidence="3" id="KW-1185">Reference proteome</keyword>
<evidence type="ECO:0000313" key="3">
    <source>
        <dbReference type="Proteomes" id="UP001148838"/>
    </source>
</evidence>
<organism evidence="2 3">
    <name type="scientific">Periplaneta americana</name>
    <name type="common">American cockroach</name>
    <name type="synonym">Blatta americana</name>
    <dbReference type="NCBI Taxonomy" id="6978"/>
    <lineage>
        <taxon>Eukaryota</taxon>
        <taxon>Metazoa</taxon>
        <taxon>Ecdysozoa</taxon>
        <taxon>Arthropoda</taxon>
        <taxon>Hexapoda</taxon>
        <taxon>Insecta</taxon>
        <taxon>Pterygota</taxon>
        <taxon>Neoptera</taxon>
        <taxon>Polyneoptera</taxon>
        <taxon>Dictyoptera</taxon>
        <taxon>Blattodea</taxon>
        <taxon>Blattoidea</taxon>
        <taxon>Blattidae</taxon>
        <taxon>Blattinae</taxon>
        <taxon>Periplaneta</taxon>
    </lineage>
</organism>
<dbReference type="InterPro" id="IPR002225">
    <property type="entry name" value="3Beta_OHSteriod_DH/Estase"/>
</dbReference>
<evidence type="ECO:0000313" key="2">
    <source>
        <dbReference type="EMBL" id="KAJ4440029.1"/>
    </source>
</evidence>
<dbReference type="SUPFAM" id="SSF51735">
    <property type="entry name" value="NAD(P)-binding Rossmann-fold domains"/>
    <property type="match status" value="1"/>
</dbReference>
<dbReference type="Gene3D" id="3.40.50.720">
    <property type="entry name" value="NAD(P)-binding Rossmann-like Domain"/>
    <property type="match status" value="1"/>
</dbReference>
<name>A0ABQ8T1U4_PERAM</name>
<feature type="domain" description="3-beta hydroxysteroid dehydrogenase/isomerase" evidence="1">
    <location>
        <begin position="2"/>
        <end position="174"/>
    </location>
</feature>
<reference evidence="2 3" key="1">
    <citation type="journal article" date="2022" name="Allergy">
        <title>Genome assembly and annotation of Periplaneta americana reveal a comprehensive cockroach allergen profile.</title>
        <authorList>
            <person name="Wang L."/>
            <person name="Xiong Q."/>
            <person name="Saelim N."/>
            <person name="Wang L."/>
            <person name="Nong W."/>
            <person name="Wan A.T."/>
            <person name="Shi M."/>
            <person name="Liu X."/>
            <person name="Cao Q."/>
            <person name="Hui J.H.L."/>
            <person name="Sookrung N."/>
            <person name="Leung T.F."/>
            <person name="Tungtrongchitr A."/>
            <person name="Tsui S.K.W."/>
        </authorList>
    </citation>
    <scope>NUCLEOTIDE SEQUENCE [LARGE SCALE GENOMIC DNA]</scope>
    <source>
        <strain evidence="2">PWHHKU_190912</strain>
    </source>
</reference>
<dbReference type="Pfam" id="PF01073">
    <property type="entry name" value="3Beta_HSD"/>
    <property type="match status" value="1"/>
</dbReference>
<dbReference type="Proteomes" id="UP001148838">
    <property type="component" value="Unassembled WGS sequence"/>
</dbReference>
<protein>
    <recommendedName>
        <fullName evidence="1">3-beta hydroxysteroid dehydrogenase/isomerase domain-containing protein</fullName>
    </recommendedName>
</protein>
<proteinExistence type="predicted"/>